<comment type="similarity">
    <text evidence="2">Belongs to the major facilitator superfamily. Monocarboxylate porter (TC 2.A.1.13) family.</text>
</comment>
<feature type="transmembrane region" description="Helical" evidence="3">
    <location>
        <begin position="119"/>
        <end position="139"/>
    </location>
</feature>
<proteinExistence type="inferred from homology"/>
<dbReference type="EMBL" id="CP138583">
    <property type="protein sequence ID" value="WPH00618.1"/>
    <property type="molecule type" value="Genomic_DNA"/>
</dbReference>
<feature type="transmembrane region" description="Helical" evidence="3">
    <location>
        <begin position="145"/>
        <end position="165"/>
    </location>
</feature>
<dbReference type="GO" id="GO:0016020">
    <property type="term" value="C:membrane"/>
    <property type="evidence" value="ECO:0007669"/>
    <property type="project" value="UniProtKB-SubCell"/>
</dbReference>
<keyword evidence="6" id="KW-1185">Reference proteome</keyword>
<feature type="transmembrane region" description="Helical" evidence="3">
    <location>
        <begin position="253"/>
        <end position="274"/>
    </location>
</feature>
<dbReference type="PANTHER" id="PTHR11360">
    <property type="entry name" value="MONOCARBOXYLATE TRANSPORTER"/>
    <property type="match status" value="1"/>
</dbReference>
<dbReference type="PROSITE" id="PS50850">
    <property type="entry name" value="MFS"/>
    <property type="match status" value="1"/>
</dbReference>
<dbReference type="Gene3D" id="1.20.1250.20">
    <property type="entry name" value="MFS general substrate transporter like domains"/>
    <property type="match status" value="2"/>
</dbReference>
<dbReference type="InterPro" id="IPR050327">
    <property type="entry name" value="Proton-linked_MCT"/>
</dbReference>
<evidence type="ECO:0000259" key="4">
    <source>
        <dbReference type="PROSITE" id="PS50850"/>
    </source>
</evidence>
<dbReference type="AlphaFoldDB" id="A0AAQ3M3M5"/>
<dbReference type="Pfam" id="PF07690">
    <property type="entry name" value="MFS_1"/>
    <property type="match status" value="2"/>
</dbReference>
<dbReference type="Proteomes" id="UP001303373">
    <property type="component" value="Chromosome 4"/>
</dbReference>
<evidence type="ECO:0000313" key="6">
    <source>
        <dbReference type="Proteomes" id="UP001303373"/>
    </source>
</evidence>
<gene>
    <name evidence="5" type="ORF">R9X50_00344800</name>
</gene>
<feature type="transmembrane region" description="Helical" evidence="3">
    <location>
        <begin position="209"/>
        <end position="229"/>
    </location>
</feature>
<feature type="transmembrane region" description="Helical" evidence="3">
    <location>
        <begin position="319"/>
        <end position="338"/>
    </location>
</feature>
<keyword evidence="3" id="KW-1133">Transmembrane helix</keyword>
<dbReference type="InterPro" id="IPR036259">
    <property type="entry name" value="MFS_trans_sf"/>
</dbReference>
<dbReference type="SUPFAM" id="SSF103473">
    <property type="entry name" value="MFS general substrate transporter"/>
    <property type="match status" value="1"/>
</dbReference>
<keyword evidence="3" id="KW-0472">Membrane</keyword>
<protein>
    <submittedName>
        <fullName evidence="5">Major facilitator superfamily, MFS transporter superfamily</fullName>
    </submittedName>
</protein>
<accession>A0AAQ3M3M5</accession>
<comment type="subcellular location">
    <subcellularLocation>
        <location evidence="1">Membrane</location>
        <topology evidence="1">Multi-pass membrane protein</topology>
    </subcellularLocation>
</comment>
<feature type="transmembrane region" description="Helical" evidence="3">
    <location>
        <begin position="344"/>
        <end position="366"/>
    </location>
</feature>
<organism evidence="5 6">
    <name type="scientific">Acrodontium crateriforme</name>
    <dbReference type="NCBI Taxonomy" id="150365"/>
    <lineage>
        <taxon>Eukaryota</taxon>
        <taxon>Fungi</taxon>
        <taxon>Dikarya</taxon>
        <taxon>Ascomycota</taxon>
        <taxon>Pezizomycotina</taxon>
        <taxon>Dothideomycetes</taxon>
        <taxon>Dothideomycetidae</taxon>
        <taxon>Mycosphaerellales</taxon>
        <taxon>Teratosphaeriaceae</taxon>
        <taxon>Acrodontium</taxon>
    </lineage>
</organism>
<evidence type="ECO:0000256" key="3">
    <source>
        <dbReference type="SAM" id="Phobius"/>
    </source>
</evidence>
<dbReference type="GO" id="GO:0022857">
    <property type="term" value="F:transmembrane transporter activity"/>
    <property type="evidence" value="ECO:0007669"/>
    <property type="project" value="InterPro"/>
</dbReference>
<evidence type="ECO:0000256" key="1">
    <source>
        <dbReference type="ARBA" id="ARBA00004141"/>
    </source>
</evidence>
<sequence length="452" mass="48872">MRRLSMFKKRGINTENATISHLETSNPVIPGEDDGTSVPIDDPPDGGYAWVVCGAVSSLNGFTWGVAASYGVYLSHYLAFDYFQGATALDFAFIGGLQFGIALFISPLCTIGTRELGRLTVMATGSVLMAAGYIAASFASRIWQLYLTQGLLVGLGMGAIFIPSVQVLPQWFLKRRSLAGGIASAGSGFGGLAFSLGTTAMIEQISLPWSLRITGIVCLIGNLSATMLVKDRNHLVKPPQLGFAIHLLRRYDCFLLLCWAFINLIGYMVILYSLSNYAVDIVGLQQKQAGILTAILNLATGIGRPTTGLLSDRFGRIQTAAVVTLACGISVFAIWVPANSYGLLIVFALVSGAILGIFWTTIGPLCAEVAGLKEVPSFLSLQWLAAVLPTTFAEVIALYLRCPKMGRWGYLYPQILAGSAYIVGSMFLFELWRVRKKEDRVSQQAEMVETNR</sequence>
<name>A0AAQ3M3M5_9PEZI</name>
<feature type="transmembrane region" description="Helical" evidence="3">
    <location>
        <begin position="378"/>
        <end position="399"/>
    </location>
</feature>
<feature type="domain" description="Major facilitator superfamily (MFS) profile" evidence="4">
    <location>
        <begin position="252"/>
        <end position="452"/>
    </location>
</feature>
<evidence type="ECO:0000313" key="5">
    <source>
        <dbReference type="EMBL" id="WPH00618.1"/>
    </source>
</evidence>
<feature type="transmembrane region" description="Helical" evidence="3">
    <location>
        <begin position="177"/>
        <end position="197"/>
    </location>
</feature>
<dbReference type="InterPro" id="IPR020846">
    <property type="entry name" value="MFS_dom"/>
</dbReference>
<feature type="transmembrane region" description="Helical" evidence="3">
    <location>
        <begin position="411"/>
        <end position="432"/>
    </location>
</feature>
<feature type="transmembrane region" description="Helical" evidence="3">
    <location>
        <begin position="91"/>
        <end position="112"/>
    </location>
</feature>
<evidence type="ECO:0000256" key="2">
    <source>
        <dbReference type="ARBA" id="ARBA00006727"/>
    </source>
</evidence>
<feature type="transmembrane region" description="Helical" evidence="3">
    <location>
        <begin position="48"/>
        <end position="71"/>
    </location>
</feature>
<keyword evidence="3" id="KW-0812">Transmembrane</keyword>
<reference evidence="5 6" key="1">
    <citation type="submission" date="2023-11" db="EMBL/GenBank/DDBJ databases">
        <title>An acidophilic fungus is an integral part of prey digestion in a carnivorous sundew plant.</title>
        <authorList>
            <person name="Tsai I.J."/>
        </authorList>
    </citation>
    <scope>NUCLEOTIDE SEQUENCE [LARGE SCALE GENOMIC DNA]</scope>
    <source>
        <strain evidence="5">169a</strain>
    </source>
</reference>
<dbReference type="InterPro" id="IPR011701">
    <property type="entry name" value="MFS"/>
</dbReference>
<dbReference type="PANTHER" id="PTHR11360:SF315">
    <property type="entry name" value="TRANSPORTER MCH2-RELATED"/>
    <property type="match status" value="1"/>
</dbReference>